<dbReference type="EMBL" id="CP058350">
    <property type="protein sequence ID" value="QLF69859.1"/>
    <property type="molecule type" value="Genomic_DNA"/>
</dbReference>
<evidence type="ECO:0000313" key="2">
    <source>
        <dbReference type="EMBL" id="QLF69859.1"/>
    </source>
</evidence>
<proteinExistence type="predicted"/>
<dbReference type="SUPFAM" id="SSF52980">
    <property type="entry name" value="Restriction endonuclease-like"/>
    <property type="match status" value="1"/>
</dbReference>
<reference evidence="2 3" key="1">
    <citation type="submission" date="2020-06" db="EMBL/GenBank/DDBJ databases">
        <title>Genome sequence of Rhizobium sp strain ADMK78.</title>
        <authorList>
            <person name="Rahi P."/>
        </authorList>
    </citation>
    <scope>NUCLEOTIDE SEQUENCE [LARGE SCALE GENOMIC DNA]</scope>
    <source>
        <strain evidence="2 3">ADMK78</strain>
    </source>
</reference>
<dbReference type="InterPro" id="IPR007569">
    <property type="entry name" value="DUF559"/>
</dbReference>
<sequence length="117" mass="13682">MARQFPPLARRRARAMRQDATDAEAILWSYLRNRCLNGFKFRRQVPIGPYIADFVCHDRRLIVELDGFQHAGDEADLSRDRYLVSLGYRVLRFWNQEVYQSPDAVACHIVEVLEGRA</sequence>
<protein>
    <submittedName>
        <fullName evidence="2">DUF559 domain-containing protein</fullName>
    </submittedName>
</protein>
<dbReference type="InterPro" id="IPR047216">
    <property type="entry name" value="Endonuclease_DUF559_bact"/>
</dbReference>
<feature type="domain" description="DUF559" evidence="1">
    <location>
        <begin position="10"/>
        <end position="113"/>
    </location>
</feature>
<dbReference type="CDD" id="cd01038">
    <property type="entry name" value="Endonuclease_DUF559"/>
    <property type="match status" value="1"/>
</dbReference>
<dbReference type="InterPro" id="IPR011335">
    <property type="entry name" value="Restrct_endonuc-II-like"/>
</dbReference>
<dbReference type="Pfam" id="PF04480">
    <property type="entry name" value="DUF559"/>
    <property type="match status" value="1"/>
</dbReference>
<evidence type="ECO:0000313" key="3">
    <source>
        <dbReference type="Proteomes" id="UP000308530"/>
    </source>
</evidence>
<dbReference type="RefSeq" id="WP_138288218.1">
    <property type="nucleotide sequence ID" value="NZ_CP058350.1"/>
</dbReference>
<name>A0ABX6QMQ8_9HYPH</name>
<dbReference type="PANTHER" id="PTHR38590:SF1">
    <property type="entry name" value="BLL0828 PROTEIN"/>
    <property type="match status" value="1"/>
</dbReference>
<dbReference type="PANTHER" id="PTHR38590">
    <property type="entry name" value="BLL0828 PROTEIN"/>
    <property type="match status" value="1"/>
</dbReference>
<accession>A0ABX6QMQ8</accession>
<organism evidence="2 3">
    <name type="scientific">Peteryoungia desertarenae</name>
    <dbReference type="NCBI Taxonomy" id="1813451"/>
    <lineage>
        <taxon>Bacteria</taxon>
        <taxon>Pseudomonadati</taxon>
        <taxon>Pseudomonadota</taxon>
        <taxon>Alphaproteobacteria</taxon>
        <taxon>Hyphomicrobiales</taxon>
        <taxon>Rhizobiaceae</taxon>
        <taxon>Peteryoungia</taxon>
    </lineage>
</organism>
<keyword evidence="3" id="KW-1185">Reference proteome</keyword>
<gene>
    <name evidence="2" type="ORF">FE840_010090</name>
</gene>
<dbReference type="Proteomes" id="UP000308530">
    <property type="component" value="Chromosome"/>
</dbReference>
<dbReference type="Gene3D" id="3.40.960.10">
    <property type="entry name" value="VSR Endonuclease"/>
    <property type="match status" value="1"/>
</dbReference>
<evidence type="ECO:0000259" key="1">
    <source>
        <dbReference type="Pfam" id="PF04480"/>
    </source>
</evidence>